<keyword evidence="3" id="KW-1185">Reference proteome</keyword>
<reference evidence="3" key="1">
    <citation type="submission" date="2017-05" db="EMBL/GenBank/DDBJ databases">
        <title>Improved OligoMM genomes.</title>
        <authorList>
            <person name="Garzetti D."/>
        </authorList>
    </citation>
    <scope>NUCLEOTIDE SEQUENCE [LARGE SCALE GENOMIC DNA]</scope>
    <source>
        <strain evidence="3">YL45</strain>
    </source>
</reference>
<dbReference type="SUPFAM" id="SSF53955">
    <property type="entry name" value="Lysozyme-like"/>
    <property type="match status" value="1"/>
</dbReference>
<dbReference type="Proteomes" id="UP000214610">
    <property type="component" value="Unassembled WGS sequence"/>
</dbReference>
<dbReference type="EMBL" id="NHMP01000002">
    <property type="protein sequence ID" value="OXE50291.1"/>
    <property type="molecule type" value="Genomic_DNA"/>
</dbReference>
<accession>A0A227KPZ5</accession>
<dbReference type="InterPro" id="IPR023346">
    <property type="entry name" value="Lysozyme-like_dom_sf"/>
</dbReference>
<dbReference type="Pfam" id="PF01464">
    <property type="entry name" value="SLT"/>
    <property type="match status" value="1"/>
</dbReference>
<dbReference type="RefSeq" id="WP_066593746.1">
    <property type="nucleotide sequence ID" value="NZ_CAJTBZ010000005.1"/>
</dbReference>
<organism evidence="2 3">
    <name type="scientific">Turicimonas muris</name>
    <dbReference type="NCBI Taxonomy" id="1796652"/>
    <lineage>
        <taxon>Bacteria</taxon>
        <taxon>Pseudomonadati</taxon>
        <taxon>Pseudomonadota</taxon>
        <taxon>Betaproteobacteria</taxon>
        <taxon>Burkholderiales</taxon>
        <taxon>Sutterellaceae</taxon>
        <taxon>Turicimonas</taxon>
    </lineage>
</organism>
<dbReference type="AlphaFoldDB" id="A0A227KPZ5"/>
<evidence type="ECO:0000313" key="2">
    <source>
        <dbReference type="EMBL" id="OXE50291.1"/>
    </source>
</evidence>
<protein>
    <recommendedName>
        <fullName evidence="1">Transglycosylase SLT domain-containing protein</fullName>
    </recommendedName>
</protein>
<evidence type="ECO:0000313" key="3">
    <source>
        <dbReference type="Proteomes" id="UP000214610"/>
    </source>
</evidence>
<evidence type="ECO:0000259" key="1">
    <source>
        <dbReference type="Pfam" id="PF01464"/>
    </source>
</evidence>
<gene>
    <name evidence="2" type="ORF">ADH67_04690</name>
</gene>
<feature type="domain" description="Transglycosylase SLT" evidence="1">
    <location>
        <begin position="122"/>
        <end position="208"/>
    </location>
</feature>
<dbReference type="Gene3D" id="1.10.530.10">
    <property type="match status" value="1"/>
</dbReference>
<dbReference type="GeneID" id="78361863"/>
<name>A0A227KPZ5_9BURK</name>
<comment type="caution">
    <text evidence="2">The sequence shown here is derived from an EMBL/GenBank/DDBJ whole genome shotgun (WGS) entry which is preliminary data.</text>
</comment>
<proteinExistence type="predicted"/>
<sequence length="278" mass="30341">MIDKNTLSEGAGVVTAGRRWSKTMSAAVKFRKFFLVAAGFCLLTYYINSLCVEAPATETNSEAASQKVLSYLNLDLEPFVAQENEEDRLSVIQERAVSFISKYFTKAKEQDIKEAVAQAFITGKKYDIDPLLILSIIAIESSFNPNAKSAAGAKGLMQVHVRVHTSKYKRFGGLKAANNIEAGIEVGTEILREYINKTGSLAKGLKFYVGAANHRTDKGYGNKVLVMRDNLRYAISGDVSTALKMARSGKKVLPAKETKHLASYSTHINPDGSVSATN</sequence>
<dbReference type="InterPro" id="IPR008258">
    <property type="entry name" value="Transglycosylase_SLT_dom_1"/>
</dbReference>